<gene>
    <name evidence="3" type="ORF">ANCCEY_11666</name>
</gene>
<reference evidence="3 4" key="1">
    <citation type="submission" date="2013-05" db="EMBL/GenBank/DDBJ databases">
        <title>Draft genome of the parasitic nematode Anyclostoma ceylanicum.</title>
        <authorList>
            <person name="Mitreva M."/>
        </authorList>
    </citation>
    <scope>NUCLEOTIDE SEQUENCE [LARGE SCALE GENOMIC DNA]</scope>
</reference>
<dbReference type="GO" id="GO:0001786">
    <property type="term" value="F:phosphatidylserine binding"/>
    <property type="evidence" value="ECO:0007669"/>
    <property type="project" value="TreeGrafter"/>
</dbReference>
<feature type="domain" description="C2" evidence="2">
    <location>
        <begin position="109"/>
        <end position="233"/>
    </location>
</feature>
<dbReference type="PROSITE" id="PS50004">
    <property type="entry name" value="C2"/>
    <property type="match status" value="1"/>
</dbReference>
<organism evidence="3 4">
    <name type="scientific">Ancylostoma ceylanicum</name>
    <dbReference type="NCBI Taxonomy" id="53326"/>
    <lineage>
        <taxon>Eukaryota</taxon>
        <taxon>Metazoa</taxon>
        <taxon>Ecdysozoa</taxon>
        <taxon>Nematoda</taxon>
        <taxon>Chromadorea</taxon>
        <taxon>Rhabditida</taxon>
        <taxon>Rhabditina</taxon>
        <taxon>Rhabditomorpha</taxon>
        <taxon>Strongyloidea</taxon>
        <taxon>Ancylostomatidae</taxon>
        <taxon>Ancylostomatinae</taxon>
        <taxon>Ancylostoma</taxon>
    </lineage>
</organism>
<dbReference type="GO" id="GO:0030276">
    <property type="term" value="F:clathrin binding"/>
    <property type="evidence" value="ECO:0007669"/>
    <property type="project" value="TreeGrafter"/>
</dbReference>
<evidence type="ECO:0000313" key="3">
    <source>
        <dbReference type="EMBL" id="EPB69252.1"/>
    </source>
</evidence>
<sequence>MALSSGELPRLRFRAEGKKKEKNLQESAEKKRKASQMKFLLQEFFFDHVTLEDLDTKNVTVAAYHHGGAKLGKDLMIGEATVPLREIRELNTKKEVKIIEEIKQQLPKKLGKLYISSCIEKEAKRLTINLKKADDLPRWSFLGAPDVCIKITMAQGEKQQTKSSRVLKSTTTAVYNEAVMFLFNTTKKEVDSTKITISVHDMQRPWGPVLATAYSSHDPGYPKPSCATITDIHRQGAVQRALQMFDLLQTL</sequence>
<dbReference type="GO" id="GO:0005886">
    <property type="term" value="C:plasma membrane"/>
    <property type="evidence" value="ECO:0007669"/>
    <property type="project" value="TreeGrafter"/>
</dbReference>
<dbReference type="GO" id="GO:0017156">
    <property type="term" value="P:calcium-ion regulated exocytosis"/>
    <property type="evidence" value="ECO:0007669"/>
    <property type="project" value="TreeGrafter"/>
</dbReference>
<feature type="region of interest" description="Disordered" evidence="1">
    <location>
        <begin position="1"/>
        <end position="30"/>
    </location>
</feature>
<dbReference type="InterPro" id="IPR000008">
    <property type="entry name" value="C2_dom"/>
</dbReference>
<name>A0A0D6LNM9_9BILA</name>
<dbReference type="Proteomes" id="UP000054495">
    <property type="component" value="Unassembled WGS sequence"/>
</dbReference>
<dbReference type="PROSITE" id="PS50890">
    <property type="entry name" value="PUA"/>
    <property type="match status" value="1"/>
</dbReference>
<evidence type="ECO:0000256" key="1">
    <source>
        <dbReference type="SAM" id="MobiDB-lite"/>
    </source>
</evidence>
<keyword evidence="4" id="KW-1185">Reference proteome</keyword>
<dbReference type="Pfam" id="PF00168">
    <property type="entry name" value="C2"/>
    <property type="match status" value="1"/>
</dbReference>
<dbReference type="Gene3D" id="2.60.40.150">
    <property type="entry name" value="C2 domain"/>
    <property type="match status" value="1"/>
</dbReference>
<dbReference type="GO" id="GO:0000149">
    <property type="term" value="F:SNARE binding"/>
    <property type="evidence" value="ECO:0007669"/>
    <property type="project" value="TreeGrafter"/>
</dbReference>
<feature type="compositionally biased region" description="Basic and acidic residues" evidence="1">
    <location>
        <begin position="9"/>
        <end position="29"/>
    </location>
</feature>
<dbReference type="PANTHER" id="PTHR10024:SF348">
    <property type="entry name" value="SYNAPTOTAGMIN-17"/>
    <property type="match status" value="1"/>
</dbReference>
<dbReference type="AlphaFoldDB" id="A0A0D6LNM9"/>
<dbReference type="EMBL" id="KE125319">
    <property type="protein sequence ID" value="EPB69252.1"/>
    <property type="molecule type" value="Genomic_DNA"/>
</dbReference>
<dbReference type="SUPFAM" id="SSF49562">
    <property type="entry name" value="C2 domain (Calcium/lipid-binding domain, CaLB)"/>
    <property type="match status" value="1"/>
</dbReference>
<dbReference type="GO" id="GO:0005509">
    <property type="term" value="F:calcium ion binding"/>
    <property type="evidence" value="ECO:0007669"/>
    <property type="project" value="TreeGrafter"/>
</dbReference>
<evidence type="ECO:0000313" key="4">
    <source>
        <dbReference type="Proteomes" id="UP000054495"/>
    </source>
</evidence>
<evidence type="ECO:0000259" key="2">
    <source>
        <dbReference type="PROSITE" id="PS50004"/>
    </source>
</evidence>
<proteinExistence type="predicted"/>
<dbReference type="GO" id="GO:0005544">
    <property type="term" value="F:calcium-dependent phospholipid binding"/>
    <property type="evidence" value="ECO:0007669"/>
    <property type="project" value="TreeGrafter"/>
</dbReference>
<accession>A0A0D6LNM9</accession>
<protein>
    <submittedName>
        <fullName evidence="3">C2 domain protein</fullName>
    </submittedName>
</protein>
<dbReference type="GO" id="GO:0070382">
    <property type="term" value="C:exocytic vesicle"/>
    <property type="evidence" value="ECO:0007669"/>
    <property type="project" value="TreeGrafter"/>
</dbReference>
<dbReference type="InterPro" id="IPR035892">
    <property type="entry name" value="C2_domain_sf"/>
</dbReference>
<dbReference type="PANTHER" id="PTHR10024">
    <property type="entry name" value="SYNAPTOTAGMIN"/>
    <property type="match status" value="1"/>
</dbReference>